<dbReference type="GO" id="GO:0006631">
    <property type="term" value="P:fatty acid metabolic process"/>
    <property type="evidence" value="ECO:0007669"/>
    <property type="project" value="TreeGrafter"/>
</dbReference>
<reference evidence="2" key="1">
    <citation type="submission" date="2020-12" db="EMBL/GenBank/DDBJ databases">
        <title>Metabolic potential, ecology and presence of endohyphal bacteria is reflected in genomic diversity of Mucoromycotina.</title>
        <authorList>
            <person name="Muszewska A."/>
            <person name="Okrasinska A."/>
            <person name="Steczkiewicz K."/>
            <person name="Drgas O."/>
            <person name="Orlowska M."/>
            <person name="Perlinska-Lenart U."/>
            <person name="Aleksandrzak-Piekarczyk T."/>
            <person name="Szatraj K."/>
            <person name="Zielenkiewicz U."/>
            <person name="Pilsyk S."/>
            <person name="Malc E."/>
            <person name="Mieczkowski P."/>
            <person name="Kruszewska J.S."/>
            <person name="Biernat P."/>
            <person name="Pawlowska J."/>
        </authorList>
    </citation>
    <scope>NUCLEOTIDE SEQUENCE</scope>
    <source>
        <strain evidence="2">CBS 226.32</strain>
    </source>
</reference>
<dbReference type="InterPro" id="IPR037151">
    <property type="entry name" value="AlkB-like_sf"/>
</dbReference>
<protein>
    <recommendedName>
        <fullName evidence="1">Fe2OG dioxygenase domain-containing protein</fullName>
    </recommendedName>
</protein>
<accession>A0A8H7R1B3</accession>
<dbReference type="Proteomes" id="UP000650833">
    <property type="component" value="Unassembled WGS sequence"/>
</dbReference>
<dbReference type="Gene3D" id="2.60.120.590">
    <property type="entry name" value="Alpha-ketoglutarate-dependent dioxygenase AlkB-like"/>
    <property type="match status" value="1"/>
</dbReference>
<feature type="domain" description="Fe2OG dioxygenase" evidence="1">
    <location>
        <begin position="102"/>
        <end position="215"/>
    </location>
</feature>
<dbReference type="GO" id="GO:0005759">
    <property type="term" value="C:mitochondrial matrix"/>
    <property type="evidence" value="ECO:0007669"/>
    <property type="project" value="TreeGrafter"/>
</dbReference>
<dbReference type="PANTHER" id="PTHR21052">
    <property type="entry name" value="SPERMATOGENESIS ASSOCIATED 11-RELATED"/>
    <property type="match status" value="1"/>
</dbReference>
<dbReference type="PROSITE" id="PS51471">
    <property type="entry name" value="FE2OG_OXY"/>
    <property type="match status" value="1"/>
</dbReference>
<dbReference type="OrthoDB" id="412814at2759"/>
<evidence type="ECO:0000313" key="2">
    <source>
        <dbReference type="EMBL" id="KAG2202017.1"/>
    </source>
</evidence>
<dbReference type="GO" id="GO:0006974">
    <property type="term" value="P:DNA damage response"/>
    <property type="evidence" value="ECO:0007669"/>
    <property type="project" value="InterPro"/>
</dbReference>
<organism evidence="2 3">
    <name type="scientific">Mucor plumbeus</name>
    <dbReference type="NCBI Taxonomy" id="97098"/>
    <lineage>
        <taxon>Eukaryota</taxon>
        <taxon>Fungi</taxon>
        <taxon>Fungi incertae sedis</taxon>
        <taxon>Mucoromycota</taxon>
        <taxon>Mucoromycotina</taxon>
        <taxon>Mucoromycetes</taxon>
        <taxon>Mucorales</taxon>
        <taxon>Mucorineae</taxon>
        <taxon>Mucoraceae</taxon>
        <taxon>Mucor</taxon>
    </lineage>
</organism>
<comment type="caution">
    <text evidence="2">The sequence shown here is derived from an EMBL/GenBank/DDBJ whole genome shotgun (WGS) entry which is preliminary data.</text>
</comment>
<name>A0A8H7R1B3_9FUNG</name>
<evidence type="ECO:0000313" key="3">
    <source>
        <dbReference type="Proteomes" id="UP000650833"/>
    </source>
</evidence>
<keyword evidence="3" id="KW-1185">Reference proteome</keyword>
<dbReference type="InterPro" id="IPR027450">
    <property type="entry name" value="AlkB-like"/>
</dbReference>
<dbReference type="PANTHER" id="PTHR21052:SF0">
    <property type="entry name" value="ALPHA-KETOGLUTARATE-DEPENDENT DIOXYGENASE ALKB HOMOLOG 7, MITOCHONDRIAL"/>
    <property type="match status" value="1"/>
</dbReference>
<dbReference type="SUPFAM" id="SSF51197">
    <property type="entry name" value="Clavaminate synthase-like"/>
    <property type="match status" value="1"/>
</dbReference>
<dbReference type="InterPro" id="IPR032870">
    <property type="entry name" value="ALKBH7-like"/>
</dbReference>
<proteinExistence type="predicted"/>
<sequence length="229" mass="26438">MPNSIDWKDLFGSDEEIEKHEELTPIITFDTIPGLKLLRQALSHEEQMSLTHALIENNYFTGNANQAMIFGELPEFINWIESWVIEKYPGLYNQEILNRQPLFDQAILNLYKKGEGITSHVDLLRFEDGILIISLMSSCIMTMRPARRNATSYNAENAENKNKHDILLRPGDVLALSQDARFDWEHGIQSRLIDEIGDQLIERGTRISITLRKLKHGEEEMHSMTTSKR</sequence>
<dbReference type="InterPro" id="IPR005123">
    <property type="entry name" value="Oxoglu/Fe-dep_dioxygenase_dom"/>
</dbReference>
<dbReference type="Pfam" id="PF13532">
    <property type="entry name" value="2OG-FeII_Oxy_2"/>
    <property type="match status" value="1"/>
</dbReference>
<gene>
    <name evidence="2" type="ORF">INT46_008417</name>
</gene>
<dbReference type="AlphaFoldDB" id="A0A8H7R1B3"/>
<evidence type="ECO:0000259" key="1">
    <source>
        <dbReference type="PROSITE" id="PS51471"/>
    </source>
</evidence>
<dbReference type="EMBL" id="JAEPRC010000267">
    <property type="protein sequence ID" value="KAG2202017.1"/>
    <property type="molecule type" value="Genomic_DNA"/>
</dbReference>